<evidence type="ECO:0000313" key="7">
    <source>
        <dbReference type="Proteomes" id="UP000717585"/>
    </source>
</evidence>
<keyword evidence="3" id="KW-0833">Ubl conjugation pathway</keyword>
<dbReference type="EMBL" id="JAHDYR010000012">
    <property type="protein sequence ID" value="KAG9394952.1"/>
    <property type="molecule type" value="Genomic_DNA"/>
</dbReference>
<dbReference type="PANTHER" id="PTHR13312:SF0">
    <property type="entry name" value="UBIQUITIN THIOESTERASE OTU1"/>
    <property type="match status" value="1"/>
</dbReference>
<reference evidence="6" key="1">
    <citation type="submission" date="2021-05" db="EMBL/GenBank/DDBJ databases">
        <title>A free-living protist that lacks canonical eukaryotic 1 DNA replication and segregation systems.</title>
        <authorList>
            <person name="Salas-Leiva D.E."/>
            <person name="Tromer E.C."/>
            <person name="Curtis B.A."/>
            <person name="Jerlstrom-Hultqvist J."/>
            <person name="Kolisko M."/>
            <person name="Yi Z."/>
            <person name="Salas-Leiva J.S."/>
            <person name="Gallot-Lavallee L."/>
            <person name="Kops G.J.P.L."/>
            <person name="Archibald J.M."/>
            <person name="Simpson A.G.B."/>
            <person name="Roger A.J."/>
        </authorList>
    </citation>
    <scope>NUCLEOTIDE SEQUENCE</scope>
    <source>
        <strain evidence="6">BICM</strain>
    </source>
</reference>
<comment type="caution">
    <text evidence="6">The sequence shown here is derived from an EMBL/GenBank/DDBJ whole genome shotgun (WGS) entry which is preliminary data.</text>
</comment>
<comment type="catalytic activity">
    <reaction evidence="1 3">
        <text>Thiol-dependent hydrolysis of ester, thioester, amide, peptide and isopeptide bonds formed by the C-terminal Gly of ubiquitin (a 76-residue protein attached to proteins as an intracellular targeting signal).</text>
        <dbReference type="EC" id="3.4.19.12"/>
    </reaction>
</comment>
<keyword evidence="6" id="KW-0645">Protease</keyword>
<protein>
    <recommendedName>
        <fullName evidence="3">Ubiquitin thioesterase OTU</fullName>
        <ecNumber evidence="3">3.4.19.12</ecNumber>
    </recommendedName>
</protein>
<organism evidence="6 7">
    <name type="scientific">Carpediemonas membranifera</name>
    <dbReference type="NCBI Taxonomy" id="201153"/>
    <lineage>
        <taxon>Eukaryota</taxon>
        <taxon>Metamonada</taxon>
        <taxon>Carpediemonas-like organisms</taxon>
        <taxon>Carpediemonas</taxon>
    </lineage>
</organism>
<dbReference type="Pfam" id="PF02338">
    <property type="entry name" value="OTU"/>
    <property type="match status" value="1"/>
</dbReference>
<proteinExistence type="predicted"/>
<gene>
    <name evidence="6" type="ORF">J8273_0160</name>
</gene>
<dbReference type="GO" id="GO:0005634">
    <property type="term" value="C:nucleus"/>
    <property type="evidence" value="ECO:0007669"/>
    <property type="project" value="TreeGrafter"/>
</dbReference>
<keyword evidence="7" id="KW-1185">Reference proteome</keyword>
<dbReference type="GO" id="GO:0036503">
    <property type="term" value="P:ERAD pathway"/>
    <property type="evidence" value="ECO:0007669"/>
    <property type="project" value="TreeGrafter"/>
</dbReference>
<dbReference type="Proteomes" id="UP000717585">
    <property type="component" value="Unassembled WGS sequence"/>
</dbReference>
<feature type="region of interest" description="Disordered" evidence="4">
    <location>
        <begin position="82"/>
        <end position="112"/>
    </location>
</feature>
<sequence length="336" mass="37075">MSAHKVRLRLENKNFIYTYTNESTVADLMAECEKHSDLTNAESITVQPLVGGGQNTCKADSTDLLTTILHSGSSMALKINYTTPSPAVNKPTQPTNQGQPPRPDKPAPHSQRAISTDLDWSDFDMIRQYSPPQTPDWSLAEVCRLTTDADGACLFHAVTSLFASVDPHLTHYKLRHAAVTTIMDNQHDERFSEAMLGMDIGVYVSQMRAQDTWGGGIELAILSDVLHVELAVVDVADETTVVFGEGAGWSKRGYLLFFNDHYESLGIEAGGVMHKIFSPGDDIVYTMMLSFSADILEQERRSVYICSLCGGRLVGQTALSKHAKLTGHDKYEMEKK</sequence>
<dbReference type="InterPro" id="IPR013087">
    <property type="entry name" value="Znf_C2H2_type"/>
</dbReference>
<keyword evidence="3" id="KW-0963">Cytoplasm</keyword>
<dbReference type="GO" id="GO:0016579">
    <property type="term" value="P:protein deubiquitination"/>
    <property type="evidence" value="ECO:0007669"/>
    <property type="project" value="TreeGrafter"/>
</dbReference>
<dbReference type="OrthoDB" id="65596at2759"/>
<keyword evidence="2 3" id="KW-0378">Hydrolase</keyword>
<evidence type="ECO:0000256" key="3">
    <source>
        <dbReference type="RuleBase" id="RU367104"/>
    </source>
</evidence>
<evidence type="ECO:0000313" key="6">
    <source>
        <dbReference type="EMBL" id="KAG9394952.1"/>
    </source>
</evidence>
<evidence type="ECO:0000256" key="1">
    <source>
        <dbReference type="ARBA" id="ARBA00000707"/>
    </source>
</evidence>
<feature type="compositionally biased region" description="Polar residues" evidence="4">
    <location>
        <begin position="82"/>
        <end position="99"/>
    </location>
</feature>
<evidence type="ECO:0000259" key="5">
    <source>
        <dbReference type="PROSITE" id="PS50802"/>
    </source>
</evidence>
<comment type="function">
    <text evidence="3">Hydrolase that can remove conjugated ubiquitin from proteins and may therefore play an important regulatory role at the level of protein turnover by preventing degradation.</text>
</comment>
<accession>A0A8J6B8J3</accession>
<dbReference type="InterPro" id="IPR003323">
    <property type="entry name" value="OTU_dom"/>
</dbReference>
<dbReference type="GO" id="GO:0005829">
    <property type="term" value="C:cytosol"/>
    <property type="evidence" value="ECO:0007669"/>
    <property type="project" value="TreeGrafter"/>
</dbReference>
<name>A0A8J6B8J3_9EUKA</name>
<dbReference type="InterPro" id="IPR038765">
    <property type="entry name" value="Papain-like_cys_pep_sf"/>
</dbReference>
<feature type="domain" description="OTU" evidence="5">
    <location>
        <begin position="142"/>
        <end position="268"/>
    </location>
</feature>
<keyword evidence="3" id="KW-0788">Thiol protease</keyword>
<dbReference type="PROSITE" id="PS00028">
    <property type="entry name" value="ZINC_FINGER_C2H2_1"/>
    <property type="match status" value="1"/>
</dbReference>
<comment type="subcellular location">
    <subcellularLocation>
        <location evidence="3">Cytoplasm</location>
    </subcellularLocation>
</comment>
<dbReference type="Gene3D" id="3.90.70.80">
    <property type="match status" value="1"/>
</dbReference>
<dbReference type="PANTHER" id="PTHR13312">
    <property type="entry name" value="HIV-INDUCED PROTEIN-7-LIKE PROTEASE"/>
    <property type="match status" value="1"/>
</dbReference>
<evidence type="ECO:0000256" key="2">
    <source>
        <dbReference type="ARBA" id="ARBA00022801"/>
    </source>
</evidence>
<dbReference type="AlphaFoldDB" id="A0A8J6B8J3"/>
<evidence type="ECO:0000256" key="4">
    <source>
        <dbReference type="SAM" id="MobiDB-lite"/>
    </source>
</evidence>
<dbReference type="SUPFAM" id="SSF54001">
    <property type="entry name" value="Cysteine proteinases"/>
    <property type="match status" value="1"/>
</dbReference>
<dbReference type="GO" id="GO:0004843">
    <property type="term" value="F:cysteine-type deubiquitinase activity"/>
    <property type="evidence" value="ECO:0007669"/>
    <property type="project" value="UniProtKB-UniRule"/>
</dbReference>
<dbReference type="PROSITE" id="PS50802">
    <property type="entry name" value="OTU"/>
    <property type="match status" value="1"/>
</dbReference>
<dbReference type="EC" id="3.4.19.12" evidence="3"/>
<dbReference type="GO" id="GO:0030968">
    <property type="term" value="P:endoplasmic reticulum unfolded protein response"/>
    <property type="evidence" value="ECO:0007669"/>
    <property type="project" value="TreeGrafter"/>
</dbReference>